<accession>A0A4U0XS27</accession>
<gene>
    <name evidence="1" type="ORF">B0A55_03047</name>
</gene>
<proteinExistence type="predicted"/>
<dbReference type="Proteomes" id="UP000309340">
    <property type="component" value="Unassembled WGS sequence"/>
</dbReference>
<feature type="non-terminal residue" evidence="1">
    <location>
        <position position="1"/>
    </location>
</feature>
<organism evidence="1 2">
    <name type="scientific">Friedmanniomyces simplex</name>
    <dbReference type="NCBI Taxonomy" id="329884"/>
    <lineage>
        <taxon>Eukaryota</taxon>
        <taxon>Fungi</taxon>
        <taxon>Dikarya</taxon>
        <taxon>Ascomycota</taxon>
        <taxon>Pezizomycotina</taxon>
        <taxon>Dothideomycetes</taxon>
        <taxon>Dothideomycetidae</taxon>
        <taxon>Mycosphaerellales</taxon>
        <taxon>Teratosphaeriaceae</taxon>
        <taxon>Friedmanniomyces</taxon>
    </lineage>
</organism>
<comment type="caution">
    <text evidence="1">The sequence shown here is derived from an EMBL/GenBank/DDBJ whole genome shotgun (WGS) entry which is preliminary data.</text>
</comment>
<evidence type="ECO:0000313" key="1">
    <source>
        <dbReference type="EMBL" id="TKA78428.1"/>
    </source>
</evidence>
<dbReference type="EMBL" id="NAJQ01000113">
    <property type="protein sequence ID" value="TKA78428.1"/>
    <property type="molecule type" value="Genomic_DNA"/>
</dbReference>
<dbReference type="AlphaFoldDB" id="A0A4U0XS27"/>
<sequence length="117" mass="12956">IFRYGPRASALKHIVFEVAAEHAGELFGASADRYEDFHKCAAAFPEFVRGVCQAVVARQKRPAATGRRGEKRYRCRECSSTSIFEIPASKEATCFACGVDRHVSMWDVVPDAELEGT</sequence>
<reference evidence="1 2" key="1">
    <citation type="submission" date="2017-03" db="EMBL/GenBank/DDBJ databases">
        <title>Genomes of endolithic fungi from Antarctica.</title>
        <authorList>
            <person name="Coleine C."/>
            <person name="Masonjones S."/>
            <person name="Stajich J.E."/>
        </authorList>
    </citation>
    <scope>NUCLEOTIDE SEQUENCE [LARGE SCALE GENOMIC DNA]</scope>
    <source>
        <strain evidence="1 2">CCFEE 5184</strain>
    </source>
</reference>
<keyword evidence="2" id="KW-1185">Reference proteome</keyword>
<name>A0A4U0XS27_9PEZI</name>
<evidence type="ECO:0000313" key="2">
    <source>
        <dbReference type="Proteomes" id="UP000309340"/>
    </source>
</evidence>
<protein>
    <submittedName>
        <fullName evidence="1">Uncharacterized protein</fullName>
    </submittedName>
</protein>